<reference evidence="2" key="1">
    <citation type="submission" date="2023-04" db="EMBL/GenBank/DDBJ databases">
        <title>Genome dynamics across the evolutionary transition to endosymbiosis.</title>
        <authorList>
            <person name="Siozios S."/>
            <person name="Nadal-Jimenez P."/>
            <person name="Azagi T."/>
            <person name="Sprong H."/>
            <person name="Frost C.L."/>
            <person name="Parratt S.R."/>
            <person name="Taylor G."/>
            <person name="Brettell L."/>
            <person name="Lew K.C."/>
            <person name="Croft L."/>
            <person name="King K.C."/>
            <person name="Brockhurst M.A."/>
            <person name="Hypsa V."/>
            <person name="Novakova E."/>
            <person name="Darby A.C."/>
            <person name="Hurst G.D.D."/>
        </authorList>
    </citation>
    <scope>NUCLEOTIDE SEQUENCE</scope>
    <source>
        <strain evidence="2">AIh</strain>
        <plasmid evidence="2">paIh2</plasmid>
    </source>
</reference>
<dbReference type="AlphaFoldDB" id="A0AA95GFZ4"/>
<organism evidence="2 3">
    <name type="scientific">Arsenophonus nasoniae</name>
    <name type="common">son-killer infecting Nasonia vitripennis</name>
    <dbReference type="NCBI Taxonomy" id="638"/>
    <lineage>
        <taxon>Bacteria</taxon>
        <taxon>Pseudomonadati</taxon>
        <taxon>Pseudomonadota</taxon>
        <taxon>Gammaproteobacteria</taxon>
        <taxon>Enterobacterales</taxon>
        <taxon>Morganellaceae</taxon>
        <taxon>Arsenophonus</taxon>
    </lineage>
</organism>
<feature type="region of interest" description="Disordered" evidence="1">
    <location>
        <begin position="1"/>
        <end position="43"/>
    </location>
</feature>
<protein>
    <submittedName>
        <fullName evidence="2">Uncharacterized protein</fullName>
    </submittedName>
</protein>
<proteinExistence type="predicted"/>
<evidence type="ECO:0000313" key="3">
    <source>
        <dbReference type="Proteomes" id="UP001177597"/>
    </source>
</evidence>
<gene>
    <name evidence="2" type="ORF">QE207_00710</name>
</gene>
<dbReference type="Proteomes" id="UP001177597">
    <property type="component" value="Plasmid paIh2"/>
</dbReference>
<dbReference type="Gene3D" id="6.10.140.1430">
    <property type="match status" value="1"/>
</dbReference>
<dbReference type="EMBL" id="CP123492">
    <property type="protein sequence ID" value="WGL93896.1"/>
    <property type="molecule type" value="Genomic_DNA"/>
</dbReference>
<keyword evidence="2" id="KW-0614">Plasmid</keyword>
<geneLocation type="plasmid" evidence="2 3">
    <name>paIh2</name>
</geneLocation>
<dbReference type="RefSeq" id="WP_280628329.1">
    <property type="nucleotide sequence ID" value="NZ_CP123492.1"/>
</dbReference>
<evidence type="ECO:0000256" key="1">
    <source>
        <dbReference type="SAM" id="MobiDB-lite"/>
    </source>
</evidence>
<evidence type="ECO:0000313" key="2">
    <source>
        <dbReference type="EMBL" id="WGL93896.1"/>
    </source>
</evidence>
<sequence length="43" mass="4913">MNMKDNLKNKTNELADKAKCATEKTKDYVKDKASSAKDELHKK</sequence>
<accession>A0AA95GFZ4</accession>
<name>A0AA95GFZ4_9GAMM</name>